<feature type="transmembrane region" description="Helical" evidence="1">
    <location>
        <begin position="30"/>
        <end position="50"/>
    </location>
</feature>
<gene>
    <name evidence="2" type="ORF">DFR42_110164</name>
</gene>
<keyword evidence="1" id="KW-0472">Membrane</keyword>
<keyword evidence="3" id="KW-1185">Reference proteome</keyword>
<accession>A0A318J7C5</accession>
<sequence length="52" mass="5509">MNIHLTLMPVLALVAGICILIKPKLVSFIVALYLIAVGVIGILGLGRFGLHL</sequence>
<dbReference type="Pfam" id="PF11295">
    <property type="entry name" value="DUF3096"/>
    <property type="match status" value="1"/>
</dbReference>
<keyword evidence="1" id="KW-0812">Transmembrane</keyword>
<proteinExistence type="predicted"/>
<evidence type="ECO:0008006" key="4">
    <source>
        <dbReference type="Google" id="ProtNLM"/>
    </source>
</evidence>
<evidence type="ECO:0000313" key="2">
    <source>
        <dbReference type="EMBL" id="PXX39798.1"/>
    </source>
</evidence>
<dbReference type="InterPro" id="IPR021446">
    <property type="entry name" value="DUF3096"/>
</dbReference>
<organism evidence="2 3">
    <name type="scientific">Undibacterium pigrum</name>
    <dbReference type="NCBI Taxonomy" id="401470"/>
    <lineage>
        <taxon>Bacteria</taxon>
        <taxon>Pseudomonadati</taxon>
        <taxon>Pseudomonadota</taxon>
        <taxon>Betaproteobacteria</taxon>
        <taxon>Burkholderiales</taxon>
        <taxon>Oxalobacteraceae</taxon>
        <taxon>Undibacterium</taxon>
    </lineage>
</organism>
<reference evidence="2 3" key="1">
    <citation type="submission" date="2018-05" db="EMBL/GenBank/DDBJ databases">
        <title>Genomic Encyclopedia of Type Strains, Phase IV (KMG-IV): sequencing the most valuable type-strain genomes for metagenomic binning, comparative biology and taxonomic classification.</title>
        <authorList>
            <person name="Goeker M."/>
        </authorList>
    </citation>
    <scope>NUCLEOTIDE SEQUENCE [LARGE SCALE GENOMIC DNA]</scope>
    <source>
        <strain evidence="2 3">DSM 19792</strain>
    </source>
</reference>
<evidence type="ECO:0000256" key="1">
    <source>
        <dbReference type="SAM" id="Phobius"/>
    </source>
</evidence>
<comment type="caution">
    <text evidence="2">The sequence shown here is derived from an EMBL/GenBank/DDBJ whole genome shotgun (WGS) entry which is preliminary data.</text>
</comment>
<keyword evidence="1" id="KW-1133">Transmembrane helix</keyword>
<dbReference type="RefSeq" id="WP_110257448.1">
    <property type="nucleotide sequence ID" value="NZ_QJKB01000010.1"/>
</dbReference>
<dbReference type="OrthoDB" id="5472305at2"/>
<name>A0A318J7C5_9BURK</name>
<dbReference type="AlphaFoldDB" id="A0A318J7C5"/>
<dbReference type="Proteomes" id="UP000247792">
    <property type="component" value="Unassembled WGS sequence"/>
</dbReference>
<dbReference type="EMBL" id="QJKB01000010">
    <property type="protein sequence ID" value="PXX39798.1"/>
    <property type="molecule type" value="Genomic_DNA"/>
</dbReference>
<protein>
    <recommendedName>
        <fullName evidence="4">DUF3096 family protein</fullName>
    </recommendedName>
</protein>
<evidence type="ECO:0000313" key="3">
    <source>
        <dbReference type="Proteomes" id="UP000247792"/>
    </source>
</evidence>